<feature type="region of interest" description="Disordered" evidence="1">
    <location>
        <begin position="335"/>
        <end position="360"/>
    </location>
</feature>
<dbReference type="Proteomes" id="UP001432322">
    <property type="component" value="Unassembled WGS sequence"/>
</dbReference>
<keyword evidence="3" id="KW-1185">Reference proteome</keyword>
<comment type="caution">
    <text evidence="2">The sequence shown here is derived from an EMBL/GenBank/DDBJ whole genome shotgun (WGS) entry which is preliminary data.</text>
</comment>
<dbReference type="EMBL" id="BTSY01000002">
    <property type="protein sequence ID" value="GMT15969.1"/>
    <property type="molecule type" value="Genomic_DNA"/>
</dbReference>
<gene>
    <name evidence="2" type="ORF">PFISCL1PPCAC_7266</name>
</gene>
<feature type="non-terminal residue" evidence="2">
    <location>
        <position position="1"/>
    </location>
</feature>
<evidence type="ECO:0000313" key="3">
    <source>
        <dbReference type="Proteomes" id="UP001432322"/>
    </source>
</evidence>
<evidence type="ECO:0000313" key="2">
    <source>
        <dbReference type="EMBL" id="GMT15969.1"/>
    </source>
</evidence>
<protein>
    <submittedName>
        <fullName evidence="2">Uncharacterized protein</fullName>
    </submittedName>
</protein>
<evidence type="ECO:0000256" key="1">
    <source>
        <dbReference type="SAM" id="MobiDB-lite"/>
    </source>
</evidence>
<feature type="non-terminal residue" evidence="2">
    <location>
        <position position="360"/>
    </location>
</feature>
<reference evidence="2" key="1">
    <citation type="submission" date="2023-10" db="EMBL/GenBank/DDBJ databases">
        <title>Genome assembly of Pristionchus species.</title>
        <authorList>
            <person name="Yoshida K."/>
            <person name="Sommer R.J."/>
        </authorList>
    </citation>
    <scope>NUCLEOTIDE SEQUENCE</scope>
    <source>
        <strain evidence="2">RS5133</strain>
    </source>
</reference>
<organism evidence="2 3">
    <name type="scientific">Pristionchus fissidentatus</name>
    <dbReference type="NCBI Taxonomy" id="1538716"/>
    <lineage>
        <taxon>Eukaryota</taxon>
        <taxon>Metazoa</taxon>
        <taxon>Ecdysozoa</taxon>
        <taxon>Nematoda</taxon>
        <taxon>Chromadorea</taxon>
        <taxon>Rhabditida</taxon>
        <taxon>Rhabditina</taxon>
        <taxon>Diplogasteromorpha</taxon>
        <taxon>Diplogasteroidea</taxon>
        <taxon>Neodiplogasteridae</taxon>
        <taxon>Pristionchus</taxon>
    </lineage>
</organism>
<sequence>LADDLLLAHEVEQLSHRARRADSRESALLHRVQVWVVHRHAEDAVQPVRIRADLEHESSRENLPEDVAVVDVLRVGDELADAVPERGSREARDAVRFRQRQPDVEVDACRHGKLLVEEPPDAAALGVDAANDLINEPTVGERVVADLDARLPIGRLILKVLRHADVIEAVLHRDSLRDKRKSRLMTHDHLHGDVLLAVLAEFGPELDDLVIVGHLPSVDEHRHAQRAHRLARGEGDVHRVLLPETVALRVSVTSPDVHDRLAVLVHCKGGAVALPTRSEVLPEGPHHGLKLLRDAALRVHHALLRLDILVHDGGDDENGQHGEGGVRAALDDDLHHGREHVAWPGTHREEKKRGRREERT</sequence>
<proteinExistence type="predicted"/>
<accession>A0AAV5VDI1</accession>
<name>A0AAV5VDI1_9BILA</name>
<dbReference type="AlphaFoldDB" id="A0AAV5VDI1"/>